<dbReference type="RefSeq" id="WP_096447515.1">
    <property type="nucleotide sequence ID" value="NZ_JBHSOG010000027.1"/>
</dbReference>
<reference evidence="2" key="1">
    <citation type="journal article" date="2019" name="Int. J. Syst. Evol. Microbiol.">
        <title>The Global Catalogue of Microorganisms (GCM) 10K type strain sequencing project: providing services to taxonomists for standard genome sequencing and annotation.</title>
        <authorList>
            <consortium name="The Broad Institute Genomics Platform"/>
            <consortium name="The Broad Institute Genome Sequencing Center for Infectious Disease"/>
            <person name="Wu L."/>
            <person name="Ma J."/>
        </authorList>
    </citation>
    <scope>NUCLEOTIDE SEQUENCE [LARGE SCALE GENOMIC DNA]</scope>
    <source>
        <strain evidence="2">SHR3</strain>
    </source>
</reference>
<organism evidence="1 2">
    <name type="scientific">Thauera sinica</name>
    <dbReference type="NCBI Taxonomy" id="2665146"/>
    <lineage>
        <taxon>Bacteria</taxon>
        <taxon>Pseudomonadati</taxon>
        <taxon>Pseudomonadota</taxon>
        <taxon>Betaproteobacteria</taxon>
        <taxon>Rhodocyclales</taxon>
        <taxon>Zoogloeaceae</taxon>
        <taxon>Thauera</taxon>
    </lineage>
</organism>
<comment type="caution">
    <text evidence="1">The sequence shown here is derived from an EMBL/GenBank/DDBJ whole genome shotgun (WGS) entry which is preliminary data.</text>
</comment>
<accession>A0ABW1AQR3</accession>
<evidence type="ECO:0000313" key="2">
    <source>
        <dbReference type="Proteomes" id="UP001595974"/>
    </source>
</evidence>
<name>A0ABW1AQR3_9RHOO</name>
<proteinExistence type="predicted"/>
<gene>
    <name evidence="1" type="ORF">ACFPTN_07570</name>
</gene>
<dbReference type="EMBL" id="JBHSOG010000027">
    <property type="protein sequence ID" value="MFC5769231.1"/>
    <property type="molecule type" value="Genomic_DNA"/>
</dbReference>
<keyword evidence="2" id="KW-1185">Reference proteome</keyword>
<evidence type="ECO:0000313" key="1">
    <source>
        <dbReference type="EMBL" id="MFC5769231.1"/>
    </source>
</evidence>
<sequence>MGFDPDECPESVITQALEIQNHTGDAAMAELAPIFGKRDQGAALGEIISLGTIGGVRGKPQVDASIFGPKKAMTAPWERGAEAAKRLRTHIGKTSEPIDNAALLGLLGLTECQVERWSLPQRLPAAVATPVDHECLNFVPRKRHRVARRFEFARFLGDHLRQTPDSAGWLTSTDLATSRQKYQRAFAAEFLCPIKSLEGFLEGDFSETAIEEAASHFDVSEQTVEALLMNNGYVPRSYYESDMPYRMTAA</sequence>
<dbReference type="Proteomes" id="UP001595974">
    <property type="component" value="Unassembled WGS sequence"/>
</dbReference>
<protein>
    <submittedName>
        <fullName evidence="1">ImmA/IrrE family metallo-endopeptidase</fullName>
    </submittedName>
</protein>